<dbReference type="PANTHER" id="PTHR13268:SF0">
    <property type="entry name" value="BCAS3 MICROTUBULE ASSOCIATED CELL MIGRATION FACTOR"/>
    <property type="match status" value="1"/>
</dbReference>
<dbReference type="AlphaFoldDB" id="A0A165C3D2"/>
<dbReference type="OrthoDB" id="25778at2759"/>
<dbReference type="GO" id="GO:0042594">
    <property type="term" value="P:response to starvation"/>
    <property type="evidence" value="ECO:0007669"/>
    <property type="project" value="TreeGrafter"/>
</dbReference>
<dbReference type="InterPro" id="IPR045142">
    <property type="entry name" value="BCAS3-like"/>
</dbReference>
<evidence type="ECO:0008006" key="4">
    <source>
        <dbReference type="Google" id="ProtNLM"/>
    </source>
</evidence>
<dbReference type="EMBL" id="KV424212">
    <property type="protein sequence ID" value="KZT50187.1"/>
    <property type="molecule type" value="Genomic_DNA"/>
</dbReference>
<protein>
    <recommendedName>
        <fullName evidence="4">WD40 repeat-like protein</fullName>
    </recommendedName>
</protein>
<evidence type="ECO:0000256" key="1">
    <source>
        <dbReference type="SAM" id="MobiDB-lite"/>
    </source>
</evidence>
<dbReference type="PANTHER" id="PTHR13268">
    <property type="entry name" value="BREAST CARCINOMA AMPLIFIED SEQUENCE 3"/>
    <property type="match status" value="1"/>
</dbReference>
<gene>
    <name evidence="2" type="ORF">CALCODRAFT_201883</name>
</gene>
<dbReference type="GO" id="GO:0006914">
    <property type="term" value="P:autophagy"/>
    <property type="evidence" value="ECO:0007669"/>
    <property type="project" value="InterPro"/>
</dbReference>
<dbReference type="Proteomes" id="UP000076842">
    <property type="component" value="Unassembled WGS sequence"/>
</dbReference>
<reference evidence="2 3" key="1">
    <citation type="journal article" date="2016" name="Mol. Biol. Evol.">
        <title>Comparative Genomics of Early-Diverging Mushroom-Forming Fungi Provides Insights into the Origins of Lignocellulose Decay Capabilities.</title>
        <authorList>
            <person name="Nagy L.G."/>
            <person name="Riley R."/>
            <person name="Tritt A."/>
            <person name="Adam C."/>
            <person name="Daum C."/>
            <person name="Floudas D."/>
            <person name="Sun H."/>
            <person name="Yadav J.S."/>
            <person name="Pangilinan J."/>
            <person name="Larsson K.H."/>
            <person name="Matsuura K."/>
            <person name="Barry K."/>
            <person name="Labutti K."/>
            <person name="Kuo R."/>
            <person name="Ohm R.A."/>
            <person name="Bhattacharya S.S."/>
            <person name="Shirouzu T."/>
            <person name="Yoshinaga Y."/>
            <person name="Martin F.M."/>
            <person name="Grigoriev I.V."/>
            <person name="Hibbett D.S."/>
        </authorList>
    </citation>
    <scope>NUCLEOTIDE SEQUENCE [LARGE SCALE GENOMIC DNA]</scope>
    <source>
        <strain evidence="2 3">HHB12733</strain>
    </source>
</reference>
<keyword evidence="3" id="KW-1185">Reference proteome</keyword>
<dbReference type="InParanoid" id="A0A165C3D2"/>
<accession>A0A165C3D2</accession>
<dbReference type="InterPro" id="IPR036322">
    <property type="entry name" value="WD40_repeat_dom_sf"/>
</dbReference>
<dbReference type="GO" id="GO:0005737">
    <property type="term" value="C:cytoplasm"/>
    <property type="evidence" value="ECO:0007669"/>
    <property type="project" value="TreeGrafter"/>
</dbReference>
<evidence type="ECO:0000313" key="3">
    <source>
        <dbReference type="Proteomes" id="UP000076842"/>
    </source>
</evidence>
<proteinExistence type="predicted"/>
<evidence type="ECO:0000313" key="2">
    <source>
        <dbReference type="EMBL" id="KZT50187.1"/>
    </source>
</evidence>
<dbReference type="SUPFAM" id="SSF50978">
    <property type="entry name" value="WD40 repeat-like"/>
    <property type="match status" value="1"/>
</dbReference>
<name>A0A165C3D2_9BASI</name>
<feature type="region of interest" description="Disordered" evidence="1">
    <location>
        <begin position="122"/>
        <end position="141"/>
    </location>
</feature>
<sequence>MLACSDRYVMVGNSQPPALHVLSAYTLSPMTAPITDVARHPGNQLPVFTLGTRLLAYATTRTLESGQTGIITRESQGEEVIIAPSATSTVMEIGKAASKVGGGVVTGVKALGGMGYAYFSGRGQDPSKPKESAYKPYSRSAPKPSTFLGNVTSLSGLSSLHPTLDELRPSGKIAETGYVSVVDLESRIAGEFRQVAHFRPSARPVALLSWNATSNLLFVAGTDGRAFNIYEMRNKSRLASSIPTPAGVKEDLSHTWHRYELKRGSTPATVIRAVWSAGGRWLAVGT</sequence>
<organism evidence="2 3">
    <name type="scientific">Calocera cornea HHB12733</name>
    <dbReference type="NCBI Taxonomy" id="1353952"/>
    <lineage>
        <taxon>Eukaryota</taxon>
        <taxon>Fungi</taxon>
        <taxon>Dikarya</taxon>
        <taxon>Basidiomycota</taxon>
        <taxon>Agaricomycotina</taxon>
        <taxon>Dacrymycetes</taxon>
        <taxon>Dacrymycetales</taxon>
        <taxon>Dacrymycetaceae</taxon>
        <taxon>Calocera</taxon>
    </lineage>
</organism>